<organism evidence="2 3">
    <name type="scientific">Sphingobacterium corticibacterium</name>
    <dbReference type="NCBI Taxonomy" id="2484746"/>
    <lineage>
        <taxon>Bacteria</taxon>
        <taxon>Pseudomonadati</taxon>
        <taxon>Bacteroidota</taxon>
        <taxon>Sphingobacteriia</taxon>
        <taxon>Sphingobacteriales</taxon>
        <taxon>Sphingobacteriaceae</taxon>
        <taxon>Sphingobacterium</taxon>
    </lineage>
</organism>
<feature type="chain" id="PRO_5020202741" description="Spore coat protein CotH" evidence="1">
    <location>
        <begin position="31"/>
        <end position="520"/>
    </location>
</feature>
<dbReference type="OrthoDB" id="9803752at2"/>
<name>A0A4Q6XFB1_9SPHI</name>
<sequence length="520" mass="59809">MNLLMIRTNTSKTLCQLLLVTLLLFTTACKKEHSPEENLSTENALTTFSFKKEKNSSLLLDIQGKIVDDSVFLHTLAGTNITSLIPEFTHNGERLTVNGTVQQSGISKQDFSKHVSYQIEAENGDVHTYHVKVADTGFPTIYISTDDVPIVSKEDYVDGHITITTGLLGDVLYEGGTEIRGRGNSTWGMPKKPYRIKLTDKAGLLGMPADKSWALIANYGDQSLLRNDIAFELSRRLELAYTPRQQYVELFLNGEYQGNYTLTEHIKESKDRIQIDEDNGGFILEQDGYAYQEPVFFTTPQDVPIAVKFPDEDDITNDELNYIKNHYTAFENRLFSENFSDPNEGYQPYFDLPSFVNYYLVNEICGNTDMVWSMRMFKKSDEDQKIYTGPVWDFDLAFNNDRRIGQADAIRKLMLTNAHTPRQWMDRIAQDPAFKKMVRERWNASKEAQIKTITAYLDKQAERLVHSQLFNFHRWNVLGQNINQSWYVGTTHADYVGFVRNYLTERITWLDDVFNGSQFD</sequence>
<dbReference type="InterPro" id="IPR014867">
    <property type="entry name" value="Spore_coat_CotH_CotH2/3/7"/>
</dbReference>
<evidence type="ECO:0008006" key="4">
    <source>
        <dbReference type="Google" id="ProtNLM"/>
    </source>
</evidence>
<accession>A0A4Q6XFB1</accession>
<dbReference type="PROSITE" id="PS51257">
    <property type="entry name" value="PROKAR_LIPOPROTEIN"/>
    <property type="match status" value="1"/>
</dbReference>
<keyword evidence="1" id="KW-0732">Signal</keyword>
<proteinExistence type="predicted"/>
<dbReference type="Pfam" id="PF08757">
    <property type="entry name" value="CotH"/>
    <property type="match status" value="1"/>
</dbReference>
<dbReference type="Gene3D" id="2.60.40.2340">
    <property type="match status" value="1"/>
</dbReference>
<evidence type="ECO:0000256" key="1">
    <source>
        <dbReference type="SAM" id="SignalP"/>
    </source>
</evidence>
<feature type="signal peptide" evidence="1">
    <location>
        <begin position="1"/>
        <end position="30"/>
    </location>
</feature>
<dbReference type="Proteomes" id="UP000292855">
    <property type="component" value="Unassembled WGS sequence"/>
</dbReference>
<protein>
    <recommendedName>
        <fullName evidence="4">Spore coat protein CotH</fullName>
    </recommendedName>
</protein>
<reference evidence="2 3" key="1">
    <citation type="submission" date="2019-02" db="EMBL/GenBank/DDBJ databases">
        <authorList>
            <person name="Li Y."/>
        </authorList>
    </citation>
    <scope>NUCLEOTIDE SEQUENCE [LARGE SCALE GENOMIC DNA]</scope>
    <source>
        <strain evidence="2 3">30C10-4-7</strain>
    </source>
</reference>
<keyword evidence="3" id="KW-1185">Reference proteome</keyword>
<comment type="caution">
    <text evidence="2">The sequence shown here is derived from an EMBL/GenBank/DDBJ whole genome shotgun (WGS) entry which is preliminary data.</text>
</comment>
<gene>
    <name evidence="2" type="ORF">EWE74_18790</name>
</gene>
<dbReference type="EMBL" id="SGIT01000005">
    <property type="protein sequence ID" value="RZF58103.1"/>
    <property type="molecule type" value="Genomic_DNA"/>
</dbReference>
<dbReference type="AlphaFoldDB" id="A0A4Q6XFB1"/>
<evidence type="ECO:0000313" key="3">
    <source>
        <dbReference type="Proteomes" id="UP000292855"/>
    </source>
</evidence>
<evidence type="ECO:0000313" key="2">
    <source>
        <dbReference type="EMBL" id="RZF58103.1"/>
    </source>
</evidence>